<protein>
    <submittedName>
        <fullName evidence="6">Adenosylhomocysteinase</fullName>
    </submittedName>
</protein>
<comment type="similarity">
    <text evidence="2">Belongs to the adenosylhomocysteinase family.</text>
</comment>
<dbReference type="RefSeq" id="WP_100770572.1">
    <property type="nucleotide sequence ID" value="NZ_PIQN01000003.1"/>
</dbReference>
<dbReference type="Gene3D" id="3.40.50.720">
    <property type="entry name" value="NAD(P)-binding Rossmann-like Domain"/>
    <property type="match status" value="1"/>
</dbReference>
<dbReference type="PANTHER" id="PTHR23420">
    <property type="entry name" value="ADENOSYLHOMOCYSTEINASE"/>
    <property type="match status" value="1"/>
</dbReference>
<dbReference type="InterPro" id="IPR036291">
    <property type="entry name" value="NAD(P)-bd_dom_sf"/>
</dbReference>
<reference evidence="6 7" key="1">
    <citation type="submission" date="2017-11" db="EMBL/GenBank/DDBJ databases">
        <authorList>
            <person name="Han C.G."/>
        </authorList>
    </citation>
    <scope>NUCLEOTIDE SEQUENCE [LARGE SCALE GENOMIC DNA]</scope>
    <source>
        <strain evidence="6 7">HCNT1</strain>
    </source>
</reference>
<keyword evidence="4" id="KW-0520">NAD</keyword>
<evidence type="ECO:0000256" key="2">
    <source>
        <dbReference type="ARBA" id="ARBA00007122"/>
    </source>
</evidence>
<dbReference type="AlphaFoldDB" id="A0A2N0DGS8"/>
<organism evidence="6 7">
    <name type="scientific">Rhizobium sullae</name>
    <name type="common">Rhizobium hedysari</name>
    <dbReference type="NCBI Taxonomy" id="50338"/>
    <lineage>
        <taxon>Bacteria</taxon>
        <taxon>Pseudomonadati</taxon>
        <taxon>Pseudomonadota</taxon>
        <taxon>Alphaproteobacteria</taxon>
        <taxon>Hyphomicrobiales</taxon>
        <taxon>Rhizobiaceae</taxon>
        <taxon>Rhizobium/Agrobacterium group</taxon>
        <taxon>Rhizobium</taxon>
    </lineage>
</organism>
<dbReference type="SMART" id="SM00997">
    <property type="entry name" value="AdoHcyase_NAD"/>
    <property type="match status" value="1"/>
</dbReference>
<evidence type="ECO:0000256" key="3">
    <source>
        <dbReference type="ARBA" id="ARBA00022563"/>
    </source>
</evidence>
<dbReference type="InterPro" id="IPR020082">
    <property type="entry name" value="S-Ado-L-homoCys_hydrolase_CS"/>
</dbReference>
<dbReference type="SUPFAM" id="SSF51735">
    <property type="entry name" value="NAD(P)-binding Rossmann-fold domains"/>
    <property type="match status" value="1"/>
</dbReference>
<reference evidence="6 7" key="2">
    <citation type="submission" date="2017-12" db="EMBL/GenBank/DDBJ databases">
        <title>Genome sequence of Rhizobium sullae HCNT1 isolated from Sulla coronaria nodules and featuring peculiar denitrification phenotypes.</title>
        <authorList>
            <person name="De Diego-Diaz B."/>
            <person name="Treu L."/>
            <person name="Campanaro S."/>
            <person name="Da Silva Duarte V."/>
            <person name="Basaglia M."/>
            <person name="Favaro L."/>
            <person name="Casella S."/>
            <person name="Squartini A."/>
        </authorList>
    </citation>
    <scope>NUCLEOTIDE SEQUENCE [LARGE SCALE GENOMIC DNA]</scope>
    <source>
        <strain evidence="6 7">HCNT1</strain>
    </source>
</reference>
<accession>A0A2N0DGS8</accession>
<dbReference type="Pfam" id="PF05221">
    <property type="entry name" value="AdoHcyase"/>
    <property type="match status" value="1"/>
</dbReference>
<name>A0A2N0DGS8_RHISU</name>
<dbReference type="GO" id="GO:0004013">
    <property type="term" value="F:adenosylhomocysteinase activity"/>
    <property type="evidence" value="ECO:0007669"/>
    <property type="project" value="TreeGrafter"/>
</dbReference>
<dbReference type="GO" id="GO:0033353">
    <property type="term" value="P:S-adenosylmethionine cycle"/>
    <property type="evidence" value="ECO:0007669"/>
    <property type="project" value="TreeGrafter"/>
</dbReference>
<gene>
    <name evidence="6" type="ORF">CWR43_02055</name>
</gene>
<evidence type="ECO:0000256" key="1">
    <source>
        <dbReference type="ARBA" id="ARBA00001911"/>
    </source>
</evidence>
<evidence type="ECO:0000313" key="6">
    <source>
        <dbReference type="EMBL" id="PKA45293.1"/>
    </source>
</evidence>
<comment type="caution">
    <text evidence="6">The sequence shown here is derived from an EMBL/GenBank/DDBJ whole genome shotgun (WGS) entry which is preliminary data.</text>
</comment>
<dbReference type="GO" id="GO:0006730">
    <property type="term" value="P:one-carbon metabolic process"/>
    <property type="evidence" value="ECO:0007669"/>
    <property type="project" value="UniProtKB-KW"/>
</dbReference>
<dbReference type="SMART" id="SM00996">
    <property type="entry name" value="AdoHcyase"/>
    <property type="match status" value="1"/>
</dbReference>
<dbReference type="InterPro" id="IPR000043">
    <property type="entry name" value="Adenosylhomocysteinase-like"/>
</dbReference>
<dbReference type="PANTHER" id="PTHR23420:SF0">
    <property type="entry name" value="ADENOSYLHOMOCYSTEINASE"/>
    <property type="match status" value="1"/>
</dbReference>
<keyword evidence="3" id="KW-0554">One-carbon metabolism</keyword>
<evidence type="ECO:0000256" key="4">
    <source>
        <dbReference type="ARBA" id="ARBA00023027"/>
    </source>
</evidence>
<proteinExistence type="inferred from homology"/>
<sequence>MARQHQLSRIEWVADSCRLLNAIAEEFSRTKPFQGLTIGTAIHLEPKTVALLMTLRKGGANLVATGNLNSTQPATVEYLKRHGIAVIGEQSTDARVHRGFIDTLLDRQPDLLLDNGADLFARVAERPYKNLLGGTEETTSGRRRLAPMREAIALPILVINDSPIKQFAENRHAVGQSLFESYMRFTNRSTNGKRVSVFGYGACGKGAAGCFRSAFSNVSVVDVDPVTALEAHLDGFSTPPRSDAIASADVIVTVTGFANIITAADLPMFKDGVMLINGGHFPTEIDVDGIKSAAGPKAVDTYAGDGIETLLLDDGRKIHILGRGHMANLAGPRPLGNSIESMDLGFALQARCLERVAGGKLDHTSCVVPVPADIDAQVASGYLDLNR</sequence>
<comment type="cofactor">
    <cofactor evidence="1">
        <name>NAD(+)</name>
        <dbReference type="ChEBI" id="CHEBI:57540"/>
    </cofactor>
</comment>
<dbReference type="Gene3D" id="3.40.50.1480">
    <property type="entry name" value="Adenosylhomocysteinase-like"/>
    <property type="match status" value="1"/>
</dbReference>
<dbReference type="PROSITE" id="PS00739">
    <property type="entry name" value="ADOHCYASE_2"/>
    <property type="match status" value="1"/>
</dbReference>
<dbReference type="EMBL" id="PIQN01000003">
    <property type="protein sequence ID" value="PKA45293.1"/>
    <property type="molecule type" value="Genomic_DNA"/>
</dbReference>
<dbReference type="NCBIfam" id="NF004005">
    <property type="entry name" value="PRK05476.2-3"/>
    <property type="match status" value="1"/>
</dbReference>
<dbReference type="STRING" id="1041146.GCA_000427985_05482"/>
<dbReference type="InterPro" id="IPR015878">
    <property type="entry name" value="Ado_hCys_hydrolase_NAD-bd"/>
</dbReference>
<evidence type="ECO:0000259" key="5">
    <source>
        <dbReference type="SMART" id="SM00997"/>
    </source>
</evidence>
<dbReference type="SUPFAM" id="SSF52283">
    <property type="entry name" value="Formate/glycerate dehydrogenase catalytic domain-like"/>
    <property type="match status" value="1"/>
</dbReference>
<dbReference type="Proteomes" id="UP000232164">
    <property type="component" value="Unassembled WGS sequence"/>
</dbReference>
<dbReference type="InterPro" id="IPR042172">
    <property type="entry name" value="Adenosylhomocyst_ase-like_sf"/>
</dbReference>
<feature type="domain" description="S-adenosyl-L-homocysteine hydrolase NAD binding" evidence="5">
    <location>
        <begin position="170"/>
        <end position="334"/>
    </location>
</feature>
<dbReference type="GO" id="GO:0005829">
    <property type="term" value="C:cytosol"/>
    <property type="evidence" value="ECO:0007669"/>
    <property type="project" value="TreeGrafter"/>
</dbReference>
<evidence type="ECO:0000313" key="7">
    <source>
        <dbReference type="Proteomes" id="UP000232164"/>
    </source>
</evidence>
<dbReference type="Pfam" id="PF00670">
    <property type="entry name" value="AdoHcyase_NAD"/>
    <property type="match status" value="1"/>
</dbReference>